<organism evidence="6 7">
    <name type="scientific">Paratrimastix pyriformis</name>
    <dbReference type="NCBI Taxonomy" id="342808"/>
    <lineage>
        <taxon>Eukaryota</taxon>
        <taxon>Metamonada</taxon>
        <taxon>Preaxostyla</taxon>
        <taxon>Paratrimastigidae</taxon>
        <taxon>Paratrimastix</taxon>
    </lineage>
</organism>
<evidence type="ECO:0000256" key="4">
    <source>
        <dbReference type="SAM" id="MobiDB-lite"/>
    </source>
</evidence>
<feature type="region of interest" description="Disordered" evidence="4">
    <location>
        <begin position="1110"/>
        <end position="1134"/>
    </location>
</feature>
<dbReference type="EMBL" id="JAPMOS010000078">
    <property type="protein sequence ID" value="KAJ4456198.1"/>
    <property type="molecule type" value="Genomic_DNA"/>
</dbReference>
<evidence type="ECO:0000256" key="2">
    <source>
        <dbReference type="ARBA" id="ARBA00022771"/>
    </source>
</evidence>
<protein>
    <recommendedName>
        <fullName evidence="5">UBR-type domain-containing protein</fullName>
    </recommendedName>
</protein>
<feature type="region of interest" description="Disordered" evidence="4">
    <location>
        <begin position="1280"/>
        <end position="1401"/>
    </location>
</feature>
<evidence type="ECO:0000256" key="3">
    <source>
        <dbReference type="ARBA" id="ARBA00022833"/>
    </source>
</evidence>
<feature type="domain" description="UBR-type" evidence="5">
    <location>
        <begin position="1926"/>
        <end position="2002"/>
    </location>
</feature>
<feature type="region of interest" description="Disordered" evidence="4">
    <location>
        <begin position="1857"/>
        <end position="1921"/>
    </location>
</feature>
<comment type="caution">
    <text evidence="6">The sequence shown here is derived from an EMBL/GenBank/DDBJ whole genome shotgun (WGS) entry which is preliminary data.</text>
</comment>
<feature type="compositionally biased region" description="Acidic residues" evidence="4">
    <location>
        <begin position="1861"/>
        <end position="1872"/>
    </location>
</feature>
<keyword evidence="1" id="KW-0479">Metal-binding</keyword>
<name>A0ABQ8UDN7_9EUKA</name>
<reference evidence="6" key="1">
    <citation type="journal article" date="2022" name="bioRxiv">
        <title>Genomics of Preaxostyla Flagellates Illuminates Evolutionary Transitions and the Path Towards Mitochondrial Loss.</title>
        <authorList>
            <person name="Novak L.V.F."/>
            <person name="Treitli S.C."/>
            <person name="Pyrih J."/>
            <person name="Halakuc P."/>
            <person name="Pipaliya S.V."/>
            <person name="Vacek V."/>
            <person name="Brzon O."/>
            <person name="Soukal P."/>
            <person name="Eme L."/>
            <person name="Dacks J.B."/>
            <person name="Karnkowska A."/>
            <person name="Elias M."/>
            <person name="Hampl V."/>
        </authorList>
    </citation>
    <scope>NUCLEOTIDE SEQUENCE</scope>
    <source>
        <strain evidence="6">RCP-MX</strain>
    </source>
</reference>
<feature type="region of interest" description="Disordered" evidence="4">
    <location>
        <begin position="94"/>
        <end position="121"/>
    </location>
</feature>
<feature type="compositionally biased region" description="Basic and acidic residues" evidence="4">
    <location>
        <begin position="1910"/>
        <end position="1921"/>
    </location>
</feature>
<feature type="region of interest" description="Disordered" evidence="4">
    <location>
        <begin position="48"/>
        <end position="75"/>
    </location>
</feature>
<dbReference type="PANTHER" id="PTHR48148:SF3">
    <property type="entry name" value="KERATINOCYTE PROLINE-RICH PROTEIN"/>
    <property type="match status" value="1"/>
</dbReference>
<accession>A0ABQ8UDN7</accession>
<dbReference type="SMART" id="SM00396">
    <property type="entry name" value="ZnF_UBR1"/>
    <property type="match status" value="1"/>
</dbReference>
<keyword evidence="3" id="KW-0862">Zinc</keyword>
<feature type="compositionally biased region" description="Low complexity" evidence="4">
    <location>
        <begin position="1115"/>
        <end position="1125"/>
    </location>
</feature>
<proteinExistence type="predicted"/>
<feature type="compositionally biased region" description="Pro residues" evidence="4">
    <location>
        <begin position="1290"/>
        <end position="1306"/>
    </location>
</feature>
<dbReference type="PANTHER" id="PTHR48148">
    <property type="entry name" value="KERATINOCYTE PROLINE-RICH PROTEIN"/>
    <property type="match status" value="1"/>
</dbReference>
<feature type="compositionally biased region" description="Gly residues" evidence="4">
    <location>
        <begin position="1339"/>
        <end position="1348"/>
    </location>
</feature>
<evidence type="ECO:0000313" key="6">
    <source>
        <dbReference type="EMBL" id="KAJ4456198.1"/>
    </source>
</evidence>
<feature type="compositionally biased region" description="Low complexity" evidence="4">
    <location>
        <begin position="103"/>
        <end position="121"/>
    </location>
</feature>
<keyword evidence="7" id="KW-1185">Reference proteome</keyword>
<evidence type="ECO:0000256" key="1">
    <source>
        <dbReference type="ARBA" id="ARBA00022723"/>
    </source>
</evidence>
<evidence type="ECO:0000259" key="5">
    <source>
        <dbReference type="SMART" id="SM00396"/>
    </source>
</evidence>
<keyword evidence="2" id="KW-0863">Zinc-finger</keyword>
<feature type="region of interest" description="Disordered" evidence="4">
    <location>
        <begin position="2039"/>
        <end position="2080"/>
    </location>
</feature>
<dbReference type="InterPro" id="IPR003126">
    <property type="entry name" value="Znf_UBR"/>
</dbReference>
<evidence type="ECO:0000313" key="7">
    <source>
        <dbReference type="Proteomes" id="UP001141327"/>
    </source>
</evidence>
<gene>
    <name evidence="6" type="ORF">PAPYR_8638</name>
</gene>
<feature type="compositionally biased region" description="Pro residues" evidence="4">
    <location>
        <begin position="48"/>
        <end position="58"/>
    </location>
</feature>
<feature type="compositionally biased region" description="Acidic residues" evidence="4">
    <location>
        <begin position="1369"/>
        <end position="1380"/>
    </location>
</feature>
<dbReference type="Proteomes" id="UP001141327">
    <property type="component" value="Unassembled WGS sequence"/>
</dbReference>
<sequence>MLFSISTFRFSGQVQDFKTVFSIVNNPNFPFREAFPDFVIPVAAPQPTTPVPSTPRPPSVVATPSPAPIPTTPAQAPVDAQTSVFESLLAVPAPAAPAPPQTPTATPSRGPATSTPAPAPAPAVEAAPVVIRFCPAVRGVCAEFMASQGALETLLKQCFEGWCEVIAVLPHLTAAREPTGPSALPPLVMQACQGVLSIASIAAALPLMGLPDRCPHCSQGCLPASTGAPANWPREAALDWRLGRMLTHFLAVVLARPEPLVAWPCPAPLAKLGPVPHTTVPGPLSPAAIESLGECLVALWSITLPTLESIHPTHAEHLRRLAVREVFGMLRGRPASAPATDPATDPLLVGVPAPLAHVALSALGDLVRPDAPRAPVEAFVHSAPSCTAEAALPYSPDAPLAPLSDFLARLPVLPGLFAILGVATAHPQLLVGSVAPPGLFGDMAAQAAAPSGTPASTVPPAPMLPKAVVRAMSGRSLNGDATAPAPAQVPAPAADKAATSFSHGYTHILSSALRLLNGPVLEAGSPLGALACRQAHQHLGELLALLTAISGQAYPQLASSPLTLDLRSEVRALAQRLCQVAFGAAADAQATATEALLAALRGAQGYPLCVPPEACQLVGWATLLQRRAVSLPPAPLPMPWSPPTLAEPAYLEWPARPIFEASAIAGLWSDTLAAAQKALTGPAPMPAPPGMGTEMLGVEWIDLLLLGMLSPHVARRHLTCQLVGVMNTCAGYLTNELVECCLYLGLESDSPQAAHLVSGSTPEALLTRRLQRNVFQRPLKGGLTGAKWAPATAQPPAFITSSGAEFVPGRAFLGLSPESPASPMDDCCLYDVFEVPRLLHPTPAVRHWLGDQCAETLPGLLASFDRTLTVHGRAALALPAGCSYMYCLRHLMRLLGHLPPCGPTGGLLPAWLGDPAVWRGRLAGREFGALLHGVRVLFEMLYPGPQGPGPALAPWSGDRDELTRQMEGALEGLLAVVSHPPSQPLFFGTALTGRAVDLLVAALEDATLAEGMPQTASAEQRQKIPHQVFMAAVRRRLPVQPHVPSLAAYLHLSPEALKSALPQLFQPTPSASAPCLLDGLLAALNHWRTAFQANVTVEVVQHYMAQRAEQRKKAAAGPQTEQAAPAPAPSRDESAGVDSEAILFARTLAEHVLRVTSAQDRDGLQALLSQLGLAMPWLFKGPASPAFPLAQRQGRTPRHQLSDLFGAHCESHLLLASHCMAARGYAAGSLAPVPPVDMATLSTQAILVGLLQAVQLAFQAGTNWIRVAVGAHFEATRQHASPAPCTPVGTPAPPALHTPSPRPADSPPSDGSGGSPRARRHSPSGRGGFRGRGAPPRGGARGGRGGRFGRSPRPVSPADLSGPSSPEPVENDEEDEDNDDSEKLDLATDGSGGESDSGRSLTPAAAALVAAAAAPAPGPAATAAPASPAALDVCTGRVLAPELVAGILGGVLPLMYHPAIEAASEPAHSLLCSLLGASTLTHVAVRRLLSNTLGLFEFLLENVASAPRSGAHLVVSPATRALLDVIVARQCMAVCDLLRDQALQPAVRAHFGAGRPELVPEPELVEMAGVRPEPITRLVQMVRWAAGEAPVPTGSAPSSTMFARPTSSLRSLGVSQSGAPVTVLPPTEAVLRLLGELAQAEPACQQALSRHLLGLAHHELVGFLQLALGSAASDATFQAGLAFLTSLLPFVRSAPPPASSPSPLEAPAREIGGAVLDALLSHLPALFAQWQGVSTGPVAMFLFTQQLALHLRRAPDVLRALISALEHTFPAGPHASFATPSLSPQLGFRGPVAAAAAVAAPASAAALGENQLRGLSVLLSALRGLLHAAGLSRAGPEPVGKSLSQQSIGATPAETLAAGGAEDDGSGEEADDSGLVSGADEEDEEQREPREDGARVARRAPQSGSDGEEQSGKEASDSGADAERQALCTVTVTGPGNSAEQHCYFCYTCAAALGRNPYLICSICARTCHRGHALAYGGQRRCTCLCGERSARQAAGEKVPKEAALLPPCQCLKPRPVAPKKPAGGPAAGGAPIALRRTITVLRDSESEGSDTEAGRTARAARRGTARPPRREGEPAQGRR</sequence>